<evidence type="ECO:0000313" key="3">
    <source>
        <dbReference type="Proteomes" id="UP000663879"/>
    </source>
</evidence>
<protein>
    <recommendedName>
        <fullName evidence="4">MULE transposase domain-containing protein</fullName>
    </recommendedName>
</protein>
<gene>
    <name evidence="2" type="ORF">OXX778_LOCUS9598</name>
</gene>
<reference evidence="2" key="1">
    <citation type="submission" date="2021-02" db="EMBL/GenBank/DDBJ databases">
        <authorList>
            <person name="Nowell W R."/>
        </authorList>
    </citation>
    <scope>NUCLEOTIDE SEQUENCE</scope>
    <source>
        <strain evidence="2">Ploen Becks lab</strain>
    </source>
</reference>
<name>A0A813WPA7_9BILA</name>
<accession>A0A813WPA7</accession>
<dbReference type="Proteomes" id="UP000663879">
    <property type="component" value="Unassembled WGS sequence"/>
</dbReference>
<feature type="compositionally biased region" description="Acidic residues" evidence="1">
    <location>
        <begin position="219"/>
        <end position="230"/>
    </location>
</feature>
<evidence type="ECO:0000256" key="1">
    <source>
        <dbReference type="SAM" id="MobiDB-lite"/>
    </source>
</evidence>
<feature type="region of interest" description="Disordered" evidence="1">
    <location>
        <begin position="192"/>
        <end position="230"/>
    </location>
</feature>
<evidence type="ECO:0000313" key="2">
    <source>
        <dbReference type="EMBL" id="CAF0864247.1"/>
    </source>
</evidence>
<proteinExistence type="predicted"/>
<dbReference type="EMBL" id="CAJNOC010001429">
    <property type="protein sequence ID" value="CAF0864247.1"/>
    <property type="molecule type" value="Genomic_DNA"/>
</dbReference>
<dbReference type="AlphaFoldDB" id="A0A813WPA7"/>
<organism evidence="2 3">
    <name type="scientific">Brachionus calyciflorus</name>
    <dbReference type="NCBI Taxonomy" id="104777"/>
    <lineage>
        <taxon>Eukaryota</taxon>
        <taxon>Metazoa</taxon>
        <taxon>Spiralia</taxon>
        <taxon>Gnathifera</taxon>
        <taxon>Rotifera</taxon>
        <taxon>Eurotatoria</taxon>
        <taxon>Monogononta</taxon>
        <taxon>Pseudotrocha</taxon>
        <taxon>Ploima</taxon>
        <taxon>Brachionidae</taxon>
        <taxon>Brachionus</taxon>
    </lineage>
</organism>
<sequence length="230" mass="26208">MKTEFSFGNLNTLQCRQKFFECSNVKTFIKIAEKAQHFLSDASYKLTYENFPIITGGRTDLKETHEIVFNKTINFTTLIADNAGAITSGFAKVFDLKTIVNCWAHVNRNIDIHVKSIGKLEAERIVNDISEIQKIFDPELFPIALKLFQEKCSRINSPAIKKFLECYHLTTIAARKKKCNFVSVDMDIPIQANRKKRRPKDTAGPLVRQPNKTQATNATDDEESSTQEIE</sequence>
<dbReference type="OrthoDB" id="119028at2759"/>
<evidence type="ECO:0008006" key="4">
    <source>
        <dbReference type="Google" id="ProtNLM"/>
    </source>
</evidence>
<comment type="caution">
    <text evidence="2">The sequence shown here is derived from an EMBL/GenBank/DDBJ whole genome shotgun (WGS) entry which is preliminary data.</text>
</comment>
<keyword evidence="3" id="KW-1185">Reference proteome</keyword>